<keyword evidence="3" id="KW-0067">ATP-binding</keyword>
<evidence type="ECO:0000313" key="4">
    <source>
        <dbReference type="Proteomes" id="UP001180489"/>
    </source>
</evidence>
<dbReference type="Pfam" id="PF13749">
    <property type="entry name" value="HATPase_c_4"/>
    <property type="match status" value="1"/>
</dbReference>
<dbReference type="Proteomes" id="UP001180489">
    <property type="component" value="Unassembled WGS sequence"/>
</dbReference>
<dbReference type="PANTHER" id="PTHR30595">
    <property type="entry name" value="GLPR-RELATED TRANSCRIPTIONAL REPRESSOR"/>
    <property type="match status" value="1"/>
</dbReference>
<evidence type="ECO:0000259" key="2">
    <source>
        <dbReference type="Pfam" id="PF09339"/>
    </source>
</evidence>
<dbReference type="Pfam" id="PF09339">
    <property type="entry name" value="HTH_IclR"/>
    <property type="match status" value="1"/>
</dbReference>
<evidence type="ECO:0000259" key="1">
    <source>
        <dbReference type="Pfam" id="PF04326"/>
    </source>
</evidence>
<dbReference type="InterPro" id="IPR038475">
    <property type="entry name" value="RecG_C_sf"/>
</dbReference>
<dbReference type="InterPro" id="IPR036390">
    <property type="entry name" value="WH_DNA-bd_sf"/>
</dbReference>
<dbReference type="Gene3D" id="3.30.565.60">
    <property type="match status" value="1"/>
</dbReference>
<dbReference type="GO" id="GO:0005524">
    <property type="term" value="F:ATP binding"/>
    <property type="evidence" value="ECO:0007669"/>
    <property type="project" value="UniProtKB-KW"/>
</dbReference>
<dbReference type="RefSeq" id="WP_311637258.1">
    <property type="nucleotide sequence ID" value="NZ_JAVRFF010000047.1"/>
</dbReference>
<gene>
    <name evidence="3" type="ORF">RM863_31905</name>
</gene>
<keyword evidence="4" id="KW-1185">Reference proteome</keyword>
<dbReference type="InterPro" id="IPR007421">
    <property type="entry name" value="Schlafen_AlbA_2_dom"/>
</dbReference>
<sequence>MASNEVDHALSLPVEQVGAALTALHEDQWFDRKSASIQPKKLAEALVAFANAEGGIIVIGLSDGQVEGVGQLGKKENDLRQAAIDFTSPPVRASFHKAKCINREGVEDCLLVVRIEPGERVHETHTGDCYLRVGDESRKLSYSNRQELEFDKGQSQYDGFAAEGVSIADIDLKLLGQFKESIGAAHVENVKVLRARSLVTRSGEITNAGYLLFGEYPQDVFPQAYIRILRFLDTKRGTGARLGLEEGADIRIEGSIPRAIQAAVSKIDELIPKRRSLSESGLFEGRPIVPKDAWLEGLVNAVIHRSYSLAGDHIRFEIYPNRIEIESPGRFPGLANPSSPLEISRFARNPRIARVCADLRIGQELGEGIKRIFEEMRIVGLTDPVYKQTSGSVRLSLAAIPRIDPRVAQRLPAGSQKVLDIIRSSDSPLGTGQIADALGMSRPAANARLKALETEGFLRWNGKSPKDPRAVWELSDDWA</sequence>
<dbReference type="Pfam" id="PF04326">
    <property type="entry name" value="SLFN_AlbA_2"/>
    <property type="match status" value="1"/>
</dbReference>
<protein>
    <submittedName>
        <fullName evidence="3">ATP-binding protein</fullName>
    </submittedName>
</protein>
<dbReference type="PANTHER" id="PTHR30595:SF6">
    <property type="entry name" value="SCHLAFEN ALBA-2 DOMAIN-CONTAINING PROTEIN"/>
    <property type="match status" value="1"/>
</dbReference>
<feature type="domain" description="HTH iclR-type" evidence="2">
    <location>
        <begin position="417"/>
        <end position="461"/>
    </location>
</feature>
<comment type="caution">
    <text evidence="3">The sequence shown here is derived from an EMBL/GenBank/DDBJ whole genome shotgun (WGS) entry which is preliminary data.</text>
</comment>
<keyword evidence="3" id="KW-0547">Nucleotide-binding</keyword>
<dbReference type="EMBL" id="JAVRFF010000047">
    <property type="protein sequence ID" value="MDT0476740.1"/>
    <property type="molecule type" value="Genomic_DNA"/>
</dbReference>
<name>A0ABU2UUM2_9ACTN</name>
<reference evidence="3" key="1">
    <citation type="submission" date="2024-05" db="EMBL/GenBank/DDBJ databases">
        <title>30 novel species of actinomycetes from the DSMZ collection.</title>
        <authorList>
            <person name="Nouioui I."/>
        </authorList>
    </citation>
    <scope>NUCLEOTIDE SEQUENCE</scope>
    <source>
        <strain evidence="3">DSM 41014</strain>
    </source>
</reference>
<dbReference type="Gene3D" id="3.30.950.30">
    <property type="entry name" value="Schlafen, AAA domain"/>
    <property type="match status" value="1"/>
</dbReference>
<dbReference type="InterPro" id="IPR019885">
    <property type="entry name" value="Tscrpt_reg_HTH_AsnC-type_CS"/>
</dbReference>
<dbReference type="Gene3D" id="1.10.10.10">
    <property type="entry name" value="Winged helix-like DNA-binding domain superfamily/Winged helix DNA-binding domain"/>
    <property type="match status" value="1"/>
</dbReference>
<evidence type="ECO:0000313" key="3">
    <source>
        <dbReference type="EMBL" id="MDT0476740.1"/>
    </source>
</evidence>
<dbReference type="InterPro" id="IPR038461">
    <property type="entry name" value="Schlafen_AlbA_2_dom_sf"/>
</dbReference>
<proteinExistence type="predicted"/>
<dbReference type="InterPro" id="IPR005471">
    <property type="entry name" value="Tscrpt_reg_IclR_N"/>
</dbReference>
<dbReference type="SUPFAM" id="SSF46785">
    <property type="entry name" value="Winged helix' DNA-binding domain"/>
    <property type="match status" value="1"/>
</dbReference>
<organism evidence="3 4">
    <name type="scientific">Streptomyces hintoniae</name>
    <dbReference type="NCBI Taxonomy" id="3075521"/>
    <lineage>
        <taxon>Bacteria</taxon>
        <taxon>Bacillati</taxon>
        <taxon>Actinomycetota</taxon>
        <taxon>Actinomycetes</taxon>
        <taxon>Kitasatosporales</taxon>
        <taxon>Streptomycetaceae</taxon>
        <taxon>Streptomyces</taxon>
    </lineage>
</organism>
<feature type="domain" description="Schlafen AlbA-2" evidence="1">
    <location>
        <begin position="26"/>
        <end position="140"/>
    </location>
</feature>
<dbReference type="PROSITE" id="PS00519">
    <property type="entry name" value="HTH_ASNC_1"/>
    <property type="match status" value="1"/>
</dbReference>
<accession>A0ABU2UUM2</accession>
<dbReference type="InterPro" id="IPR036388">
    <property type="entry name" value="WH-like_DNA-bd_sf"/>
</dbReference>